<name>A0A2I1GEH8_9GLOM</name>
<evidence type="ECO:0000313" key="3">
    <source>
        <dbReference type="Proteomes" id="UP000234323"/>
    </source>
</evidence>
<proteinExistence type="predicted"/>
<organism evidence="2 3">
    <name type="scientific">Rhizophagus irregularis</name>
    <dbReference type="NCBI Taxonomy" id="588596"/>
    <lineage>
        <taxon>Eukaryota</taxon>
        <taxon>Fungi</taxon>
        <taxon>Fungi incertae sedis</taxon>
        <taxon>Mucoromycota</taxon>
        <taxon>Glomeromycotina</taxon>
        <taxon>Glomeromycetes</taxon>
        <taxon>Glomerales</taxon>
        <taxon>Glomeraceae</taxon>
        <taxon>Rhizophagus</taxon>
    </lineage>
</organism>
<dbReference type="EMBL" id="LLXI01000361">
    <property type="protein sequence ID" value="PKY45024.1"/>
    <property type="molecule type" value="Genomic_DNA"/>
</dbReference>
<evidence type="ECO:0000256" key="1">
    <source>
        <dbReference type="SAM" id="MobiDB-lite"/>
    </source>
</evidence>
<gene>
    <name evidence="2" type="ORF">RhiirA4_459501</name>
</gene>
<reference evidence="2 3" key="1">
    <citation type="submission" date="2015-10" db="EMBL/GenBank/DDBJ databases">
        <title>Genome analyses suggest a sexual origin of heterokaryosis in a supposedly ancient asexual fungus.</title>
        <authorList>
            <person name="Ropars J."/>
            <person name="Sedzielewska K."/>
            <person name="Noel J."/>
            <person name="Charron P."/>
            <person name="Farinelli L."/>
            <person name="Marton T."/>
            <person name="Kruger M."/>
            <person name="Pelin A."/>
            <person name="Brachmann A."/>
            <person name="Corradi N."/>
        </authorList>
    </citation>
    <scope>NUCLEOTIDE SEQUENCE [LARGE SCALE GENOMIC DNA]</scope>
    <source>
        <strain evidence="2 3">A4</strain>
    </source>
</reference>
<comment type="caution">
    <text evidence="2">The sequence shown here is derived from an EMBL/GenBank/DDBJ whole genome shotgun (WGS) entry which is preliminary data.</text>
</comment>
<dbReference type="Proteomes" id="UP000234323">
    <property type="component" value="Unassembled WGS sequence"/>
</dbReference>
<keyword evidence="3" id="KW-1185">Reference proteome</keyword>
<protein>
    <submittedName>
        <fullName evidence="2">Uncharacterized protein</fullName>
    </submittedName>
</protein>
<dbReference type="AlphaFoldDB" id="A0A2I1GEH8"/>
<dbReference type="VEuPathDB" id="FungiDB:RhiirFUN_000180"/>
<dbReference type="VEuPathDB" id="FungiDB:FUN_015582"/>
<evidence type="ECO:0000313" key="2">
    <source>
        <dbReference type="EMBL" id="PKY45024.1"/>
    </source>
</evidence>
<feature type="region of interest" description="Disordered" evidence="1">
    <location>
        <begin position="119"/>
        <end position="139"/>
    </location>
</feature>
<dbReference type="VEuPathDB" id="FungiDB:RhiirA1_482943"/>
<sequence>MCFFCHTTVETNLHLWTCPAVISKLIPIFTKVFNWTTNPPNTIDDAPHLHCLLLNFVPTELLSPFKAANIGKQLIKKNLFQFLLDLHHDIYNTIWKERSSLWKEKKKTLNITKSSFKNFKRSKHRQDHHQDQRRPNQQNFIPTSHGYINSFNDSRRAIDNSILWIYLTSSNFLHNLPWLSSLKIDLSSFSS</sequence>
<accession>A0A2I1GEH8</accession>